<feature type="transmembrane region" description="Helical" evidence="7">
    <location>
        <begin position="866"/>
        <end position="890"/>
    </location>
</feature>
<feature type="transmembrane region" description="Helical" evidence="7">
    <location>
        <begin position="1804"/>
        <end position="1828"/>
    </location>
</feature>
<comment type="similarity">
    <text evidence="2 7">Belongs to the multi antimicrobial extrusion (MATE) (TC 2.A.66.1) family.</text>
</comment>
<feature type="transmembrane region" description="Helical" evidence="7">
    <location>
        <begin position="1488"/>
        <end position="1516"/>
    </location>
</feature>
<feature type="transmembrane region" description="Helical" evidence="7">
    <location>
        <begin position="68"/>
        <end position="96"/>
    </location>
</feature>
<evidence type="ECO:0000256" key="6">
    <source>
        <dbReference type="ARBA" id="ARBA00023136"/>
    </source>
</evidence>
<evidence type="ECO:0000256" key="5">
    <source>
        <dbReference type="ARBA" id="ARBA00022989"/>
    </source>
</evidence>
<feature type="transmembrane region" description="Helical" evidence="7">
    <location>
        <begin position="793"/>
        <end position="817"/>
    </location>
</feature>
<feature type="transmembrane region" description="Helical" evidence="7">
    <location>
        <begin position="507"/>
        <end position="527"/>
    </location>
</feature>
<feature type="transmembrane region" description="Helical" evidence="7">
    <location>
        <begin position="685"/>
        <end position="705"/>
    </location>
</feature>
<evidence type="ECO:0000256" key="2">
    <source>
        <dbReference type="ARBA" id="ARBA00010199"/>
    </source>
</evidence>
<accession>A0ABQ8BRZ7</accession>
<feature type="transmembrane region" description="Helical" evidence="7">
    <location>
        <begin position="896"/>
        <end position="918"/>
    </location>
</feature>
<feature type="transmembrane region" description="Helical" evidence="7">
    <location>
        <begin position="1731"/>
        <end position="1754"/>
    </location>
</feature>
<feature type="transmembrane region" description="Helical" evidence="7">
    <location>
        <begin position="117"/>
        <end position="138"/>
    </location>
</feature>
<feature type="transmembrane region" description="Helical" evidence="7">
    <location>
        <begin position="210"/>
        <end position="234"/>
    </location>
</feature>
<feature type="transmembrane region" description="Helical" evidence="7">
    <location>
        <begin position="581"/>
        <end position="598"/>
    </location>
</feature>
<feature type="transmembrane region" description="Helical" evidence="7">
    <location>
        <begin position="1698"/>
        <end position="1719"/>
    </location>
</feature>
<evidence type="ECO:0000256" key="3">
    <source>
        <dbReference type="ARBA" id="ARBA00022448"/>
    </source>
</evidence>
<feature type="transmembrane region" description="Helical" evidence="7">
    <location>
        <begin position="646"/>
        <end position="670"/>
    </location>
</feature>
<evidence type="ECO:0000256" key="1">
    <source>
        <dbReference type="ARBA" id="ARBA00004141"/>
    </source>
</evidence>
<comment type="caution">
    <text evidence="8">The sequence shown here is derived from an EMBL/GenBank/DDBJ whole genome shotgun (WGS) entry which is preliminary data.</text>
</comment>
<evidence type="ECO:0000313" key="9">
    <source>
        <dbReference type="Proteomes" id="UP000824890"/>
    </source>
</evidence>
<keyword evidence="6 7" id="KW-0472">Membrane</keyword>
<feature type="transmembrane region" description="Helical" evidence="7">
    <location>
        <begin position="1164"/>
        <end position="1185"/>
    </location>
</feature>
<feature type="transmembrane region" description="Helical" evidence="7">
    <location>
        <begin position="1537"/>
        <end position="1554"/>
    </location>
</feature>
<feature type="transmembrane region" description="Helical" evidence="7">
    <location>
        <begin position="398"/>
        <end position="422"/>
    </location>
</feature>
<feature type="transmembrane region" description="Helical" evidence="7">
    <location>
        <begin position="1348"/>
        <end position="1368"/>
    </location>
</feature>
<evidence type="ECO:0000256" key="7">
    <source>
        <dbReference type="RuleBase" id="RU004914"/>
    </source>
</evidence>
<dbReference type="EMBL" id="JAGKQM010000010">
    <property type="protein sequence ID" value="KAH0907591.1"/>
    <property type="molecule type" value="Genomic_DNA"/>
</dbReference>
<feature type="transmembrane region" description="Helical" evidence="7">
    <location>
        <begin position="1574"/>
        <end position="1591"/>
    </location>
</feature>
<feature type="transmembrane region" description="Helical" evidence="7">
    <location>
        <begin position="1603"/>
        <end position="1626"/>
    </location>
</feature>
<protein>
    <recommendedName>
        <fullName evidence="7">Protein DETOXIFICATION</fullName>
    </recommendedName>
    <alternativeName>
        <fullName evidence="7">Multidrug and toxic compound extrusion protein</fullName>
    </alternativeName>
</protein>
<dbReference type="CDD" id="cd13132">
    <property type="entry name" value="MATE_eukaryotic"/>
    <property type="match status" value="4"/>
</dbReference>
<feature type="transmembrane region" description="Helical" evidence="7">
    <location>
        <begin position="294"/>
        <end position="313"/>
    </location>
</feature>
<dbReference type="Proteomes" id="UP000824890">
    <property type="component" value="Unassembled WGS sequence"/>
</dbReference>
<evidence type="ECO:0000256" key="4">
    <source>
        <dbReference type="ARBA" id="ARBA00022692"/>
    </source>
</evidence>
<dbReference type="NCBIfam" id="TIGR00797">
    <property type="entry name" value="matE"/>
    <property type="match status" value="2"/>
</dbReference>
<feature type="transmembrane region" description="Helical" evidence="7">
    <location>
        <begin position="1318"/>
        <end position="1341"/>
    </location>
</feature>
<dbReference type="PANTHER" id="PTHR11206">
    <property type="entry name" value="MULTIDRUG RESISTANCE PROTEIN"/>
    <property type="match status" value="1"/>
</dbReference>
<feature type="transmembrane region" description="Helical" evidence="7">
    <location>
        <begin position="1641"/>
        <end position="1661"/>
    </location>
</feature>
<organism evidence="8 9">
    <name type="scientific">Brassica napus</name>
    <name type="common">Rape</name>
    <dbReference type="NCBI Taxonomy" id="3708"/>
    <lineage>
        <taxon>Eukaryota</taxon>
        <taxon>Viridiplantae</taxon>
        <taxon>Streptophyta</taxon>
        <taxon>Embryophyta</taxon>
        <taxon>Tracheophyta</taxon>
        <taxon>Spermatophyta</taxon>
        <taxon>Magnoliopsida</taxon>
        <taxon>eudicotyledons</taxon>
        <taxon>Gunneridae</taxon>
        <taxon>Pentapetalae</taxon>
        <taxon>rosids</taxon>
        <taxon>malvids</taxon>
        <taxon>Brassicales</taxon>
        <taxon>Brassicaceae</taxon>
        <taxon>Brassiceae</taxon>
        <taxon>Brassica</taxon>
    </lineage>
</organism>
<feature type="transmembrane region" description="Helical" evidence="7">
    <location>
        <begin position="150"/>
        <end position="171"/>
    </location>
</feature>
<keyword evidence="5 7" id="KW-1133">Transmembrane helix</keyword>
<feature type="transmembrane region" description="Helical" evidence="7">
    <location>
        <begin position="1058"/>
        <end position="1079"/>
    </location>
</feature>
<dbReference type="Pfam" id="PF01554">
    <property type="entry name" value="MatE"/>
    <property type="match status" value="8"/>
</dbReference>
<keyword evidence="9" id="KW-1185">Reference proteome</keyword>
<feature type="transmembrane region" description="Helical" evidence="7">
    <location>
        <begin position="1091"/>
        <end position="1112"/>
    </location>
</feature>
<dbReference type="InterPro" id="IPR002528">
    <property type="entry name" value="MATE_fam"/>
</dbReference>
<feature type="transmembrane region" description="Helical" evidence="7">
    <location>
        <begin position="325"/>
        <end position="349"/>
    </location>
</feature>
<keyword evidence="4 7" id="KW-0812">Transmembrane</keyword>
<proteinExistence type="inferred from homology"/>
<feature type="transmembrane region" description="Helical" evidence="7">
    <location>
        <begin position="183"/>
        <end position="204"/>
    </location>
</feature>
<gene>
    <name evidence="8" type="ORF">HID58_039418</name>
</gene>
<feature type="transmembrane region" description="Helical" evidence="7">
    <location>
        <begin position="369"/>
        <end position="391"/>
    </location>
</feature>
<feature type="transmembrane region" description="Helical" evidence="7">
    <location>
        <begin position="1205"/>
        <end position="1224"/>
    </location>
</feature>
<evidence type="ECO:0000313" key="8">
    <source>
        <dbReference type="EMBL" id="KAH0907591.1"/>
    </source>
</evidence>
<feature type="transmembrane region" description="Helical" evidence="7">
    <location>
        <begin position="1244"/>
        <end position="1268"/>
    </location>
</feature>
<feature type="transmembrane region" description="Helical" evidence="7">
    <location>
        <begin position="428"/>
        <end position="450"/>
    </location>
</feature>
<feature type="transmembrane region" description="Helical" evidence="7">
    <location>
        <begin position="1124"/>
        <end position="1144"/>
    </location>
</feature>
<feature type="transmembrane region" description="Helical" evidence="7">
    <location>
        <begin position="1010"/>
        <end position="1037"/>
    </location>
</feature>
<reference evidence="8 9" key="1">
    <citation type="submission" date="2021-05" db="EMBL/GenBank/DDBJ databases">
        <title>Genome Assembly of Synthetic Allotetraploid Brassica napus Reveals Homoeologous Exchanges between Subgenomes.</title>
        <authorList>
            <person name="Davis J.T."/>
        </authorList>
    </citation>
    <scope>NUCLEOTIDE SEQUENCE [LARGE SCALE GENOMIC DNA]</scope>
    <source>
        <strain evidence="9">cv. Da-Ae</strain>
        <tissue evidence="8">Seedling</tissue>
    </source>
</reference>
<feature type="transmembrane region" description="Helical" evidence="7">
    <location>
        <begin position="1455"/>
        <end position="1476"/>
    </location>
</feature>
<feature type="transmembrane region" description="Helical" evidence="7">
    <location>
        <begin position="837"/>
        <end position="859"/>
    </location>
</feature>
<feature type="transmembrane region" description="Helical" evidence="7">
    <location>
        <begin position="35"/>
        <end position="56"/>
    </location>
</feature>
<name>A0ABQ8BRZ7_BRANA</name>
<feature type="transmembrane region" description="Helical" evidence="7">
    <location>
        <begin position="1775"/>
        <end position="1792"/>
    </location>
</feature>
<feature type="transmembrane region" description="Helical" evidence="7">
    <location>
        <begin position="618"/>
        <end position="639"/>
    </location>
</feature>
<feature type="transmembrane region" description="Helical" evidence="7">
    <location>
        <begin position="533"/>
        <end position="560"/>
    </location>
</feature>
<comment type="subcellular location">
    <subcellularLocation>
        <location evidence="1">Membrane</location>
        <topology evidence="1">Multi-pass membrane protein</topology>
    </subcellularLocation>
</comment>
<dbReference type="InterPro" id="IPR045069">
    <property type="entry name" value="MATE_euk"/>
</dbReference>
<feature type="transmembrane region" description="Helical" evidence="7">
    <location>
        <begin position="255"/>
        <end position="274"/>
    </location>
</feature>
<sequence length="1872" mass="206007">MIIRSTMADREMAPLLRAQNAVEEGGDIWIETKKLWSIVGPAIFTRVATYLFFLITQSFAGHLGELELAAISIVINIIIGFTYGLLLGMASALETLCGQAFGAKKYGMLGVYMQRSWIVLFLFSILLLPMFFFATPILKFLGQPEDIAELSGTVAVLAIPLHFAFVFVCPISRFLQCQLKNEVLAITAGVALAVHIFVSWLFVYGLKLGFIWTMITFSLSWWLNVIILFVYIVRGGCPLTWTGFSMEAFTGLWEYAKLSASSGIMLWILIVMTGNLEDAKTAVDSLSICMSINGLELMIPLAFFAGAGVRVANELGAGSGKGARFAMIISVTQSLIIGIIFSVLVVLLRDQIGWIFSSSETITKAVTDLSILLAFTILLNSVQPVLSGVAVGSGWQSFVAYVNLGSYYFIGLPLGFVMGWIFKSGIKGMWAGMIFGGTAVQTLILIFITMRCDWEKEVQKANARRDDETGGVEKAKIPLLRDRNEAGEDGDILVETKKLWRIVGPAIFTRITTYLILVITQAFAGHLGELELAAISIVNNVIIGFNFGLLLGMASALETLCGQAFGAKKYNMLGVYLQRSWIVLFFLAILLLPVYFFATPILKYLGQPDDIAELSGTIAVRVIPIHFAFAFVFPLNRFLQCQLRNVVIAIASGVALVVHIFVCWLFVYVLELGVIGTMATVNVSWWFNLLVLFTYTTCGGCPLTWTGFSIEAFTGLWEFAKLSVSSDSLENWYYKILILMTGNLKDTKIAVDSLAICMSINGLELMIPLAFLAGTGVRVANELGAGSGKRARFAMIVSVTQSLLIGIIFSVLVIFLHDQIGWIFSSSETVIKAVNDLSILLAFTILLNSVQPVLSGVAIGSGWQSFVAYINLGCYYFIGLPLGFVMGWIFKSGVKGIWGGMIFGGTGIQTLVLIFIVVRCDWEKEAQKASARMGERDDDAQGTLEKARIPLLRDQHAAEDEGGGIEIETWMETKKLWRIVGPAIFSRVSTYSIFVITQAFAGHLGELELAAISIVHNVIISFSFGLLLGMASALETLCGQAFGAKKYDMLGVYMQRSWIVLFLFCILLLPMYLFASPILKFFGQPDEIAELTGIIALWTIPTHFAYAFYLPLSRFLQCQLENRVVAFSSGLALVVHIFLCWLFVNGLKLGVIGTMATINVSWWFNVFILFTYTTCGGCPLTWTGFSNEAFTKLWEFAKLSASSGIMICMSINGLEMMIPFAFFAGTGVRVANELGAGSGRRARFAMVVSVTQSLMIGIIFSVLVVFLHDQIGWIFSSSETVIKAVADLSILLAFTILLNSVQPILSGVAVGSGWQSSVAYINLGCYYFIGLPLGFVMGWIFKSGVKGIWAGMIFGGTAIQTLILTCIVMRCDWEKEVYDFFMPKKQMFALRDVRLISLFIHTLYLKSEDPAMEERADEAQGPLEKAMAPLLGDDNVAEEKDIKTKRKIWMETKKLWRIVGPAIFTRVSTYSIFIITQAFAGHLGELELAAISIVNNVIVGFNYGLLLGMATALETLCGQAYGAKKYDKLGVYLQRSWIVLFLCSILLLPVYFFTSPILKFVGQPDDIAELSGTVAVWAIPAHFSFAFFFPINRFLQSQLKNMVIAISSGLAFVVHIFVCWLFVYVLKLGVIGTIATANVSWWLNVFILFTYTTCGGCPLTWTGFSVEAFTRLWEFTKLSASSGIMLWKSPGRKNCCRLYVYMTMIPLAFFAGTSVRVANELGAGNGGKARFAMIISVIQSLIIGIILSVLVVFLHNQIGWIFSSSEAVIKAVNNLSILLAFTILLNSVYPVLSGAAVGSGWQSVVAYINLGCYYFIGLPLGFVMGWVFNTGVKGIWAGMIFGGTAIQTCDWENEAQKASMRVKNWQVSDARK</sequence>
<keyword evidence="3" id="KW-0813">Transport</keyword>